<feature type="non-terminal residue" evidence="9">
    <location>
        <position position="1"/>
    </location>
</feature>
<sequence>RLAPVPMGVSLAASVEAMTTSRSRPRLGPAVSRSPTASVGPTELRRESDAASTAVAAAPSRNAVDQLAAEAEESIAAVTAPTSARGQGLAALAATSRSSNFGALKGLALARLGARPSLLPQPQPQQQQQPKAQEEPQEPREAQDLQLPRPQMGRSSQPAPRSTEEEAEAAEVLAAAERLAQISFLRSQRRQEQLLHQKEQVPCSAALQMQKAKAAARQEAAASATATAAAAATVAASPSASRLDGELRQVAIGSTDATDAAATSAGRTSIPAESHGGFGMTAERVAAAPPLPLPLPTAPAAALPTRQPLERESTSAEDTSRKLVAMTCPAATTLPRYCDESLTHAAPEDEPYLGDRDAALQETTEAHAKSWRGGLSLLRLAMSGMSPVTLRQRVMAAWPQRQSQPGPADAAHSAKAANAAPFAAKPPSRVLQGNAVQTNASLSAVGEEELFSPPPPLSVELRATSALTAVAAKTSLSGVAVTSADTSAAATSGGGDWQLDRSSWFDTLLSLWRISSQRADGSRPQRVTIPETEANHMTAAEMRRATEAEEGGGAVAELWAQLPTESVTPAAPAPAEAEAAILKVMQPDPDVFLERTAVEAAPSPLPVVETVAEGREKAATAAVTASHSHGEQMEALISTPEAVAAAAAAAAAAPNMAVTAAAAVKGSRGLLDLIRSPQAAEAAAKFAHVRASLERRQKEQEERRVAAAAAVAASKAAAAAAGAAGPSFPADAFTVAAESGTVTPEDPEAAIRQLLSQIQIQTHAGTSVPLGLDGVSPQPSSSSSSWTGPGHEQSQRAAAAGVTGVRNRRLQELEPGRGEEDWVRSLAALYAARGEPSRQAADAASNASVESYTDETSAALESASAASASGSADLVSSSLPSAGRRTLFGEPLQLFIPQGVTVRGLAALLGVPPARLESFLRDQLGEEVRSDREEVAPESAELAALEFGRIGIVRRDAEQAGPSTSSSAPEPRQPVVTILGHVDHGKTSLLDALRSTSVAAGEAGGITQHIGAFEVKLAAAAGESCLPSAITFVDTPGHEAFSAMRARGAAVTDVAVLVVAADEGVKPQTREALAHARSAGCPVVVAITKCDKHTARPDFVKAQLAAEGLDLEDFGGTVQVVHTSATTGEGLRELEEALLLQAELMDLRAPRGGPASGSVIEARLERGLGPVATVIVKRGTLQVGDPVVVGTEFGRVRALRTEATAAAASAGGGGGSGGDPSSATVAQQQTGVRPGQYALVSGLEGLPQAGDQLLVVPNAARARMLSEARRLRAEEFRRMQLAAALHAQRQREAQQHAEEYQRRRAQKAERMRLLGERKRLTAEKLRARAAQVRAEEEAASAAASAAIPGADRGETAPSVTAGSAASSAAGAADGDGGQSVGAAPADADAAAHTPVATLNLVVKADVQGSVEAVMALVESLASEQRAAAAAAAAAGGHVAIKIVHSGVGPLSPSDLNLAVAAGAHVVMFNIALGPETESSFRAAQAGGVRVLSHSVIYHLIDALREEVRRAAAEGAAAAAGPAGDGSGGAAALTEVGQAEVVATFQLTSAKKVKDGRIAGVRVVSGEVTQGGEEVWRVVRAGQVVWEGHCTSLRQHRAAVRAVAAGSECGVVLEAGHFSAFEIGDQLICLRRGRRGGASGGR</sequence>
<dbReference type="Proteomes" id="UP001165090">
    <property type="component" value="Unassembled WGS sequence"/>
</dbReference>
<feature type="compositionally biased region" description="Low complexity" evidence="7">
    <location>
        <begin position="256"/>
        <end position="265"/>
    </location>
</feature>
<dbReference type="Gene3D" id="2.40.30.10">
    <property type="entry name" value="Translation factors"/>
    <property type="match status" value="2"/>
</dbReference>
<keyword evidence="3" id="KW-0547">Nucleotide-binding</keyword>
<evidence type="ECO:0000256" key="6">
    <source>
        <dbReference type="ARBA" id="ARBA00025162"/>
    </source>
</evidence>
<feature type="region of interest" description="Disordered" evidence="7">
    <location>
        <begin position="1287"/>
        <end position="1306"/>
    </location>
</feature>
<dbReference type="CDD" id="cd03702">
    <property type="entry name" value="IF2_mtIF2_II"/>
    <property type="match status" value="1"/>
</dbReference>
<dbReference type="PANTHER" id="PTHR43381">
    <property type="entry name" value="TRANSLATION INITIATION FACTOR IF-2-RELATED"/>
    <property type="match status" value="1"/>
</dbReference>
<dbReference type="SUPFAM" id="SSF50447">
    <property type="entry name" value="Translation proteins"/>
    <property type="match status" value="2"/>
</dbReference>
<dbReference type="InterPro" id="IPR005225">
    <property type="entry name" value="Small_GTP-bd"/>
</dbReference>
<dbReference type="PRINTS" id="PR00315">
    <property type="entry name" value="ELONGATNFCT"/>
</dbReference>
<feature type="compositionally biased region" description="Basic and acidic residues" evidence="7">
    <location>
        <begin position="308"/>
        <end position="320"/>
    </location>
</feature>
<dbReference type="Pfam" id="PF11987">
    <property type="entry name" value="IF-2"/>
    <property type="match status" value="1"/>
</dbReference>
<feature type="region of interest" description="Disordered" evidence="7">
    <location>
        <begin position="117"/>
        <end position="170"/>
    </location>
</feature>
<dbReference type="InterPro" id="IPR053905">
    <property type="entry name" value="EF-G-like_DII"/>
</dbReference>
<evidence type="ECO:0000256" key="4">
    <source>
        <dbReference type="ARBA" id="ARBA00022917"/>
    </source>
</evidence>
<feature type="domain" description="Tr-type G" evidence="8">
    <location>
        <begin position="971"/>
        <end position="1148"/>
    </location>
</feature>
<feature type="compositionally biased region" description="Basic and acidic residues" evidence="7">
    <location>
        <begin position="1289"/>
        <end position="1306"/>
    </location>
</feature>
<dbReference type="Gene3D" id="3.40.50.300">
    <property type="entry name" value="P-loop containing nucleotide triphosphate hydrolases"/>
    <property type="match status" value="1"/>
</dbReference>
<evidence type="ECO:0000259" key="8">
    <source>
        <dbReference type="PROSITE" id="PS51722"/>
    </source>
</evidence>
<feature type="region of interest" description="Disordered" evidence="7">
    <location>
        <begin position="1341"/>
        <end position="1385"/>
    </location>
</feature>
<evidence type="ECO:0000313" key="10">
    <source>
        <dbReference type="Proteomes" id="UP001165090"/>
    </source>
</evidence>
<evidence type="ECO:0000256" key="1">
    <source>
        <dbReference type="ARBA" id="ARBA00007733"/>
    </source>
</evidence>
<dbReference type="PROSITE" id="PS51722">
    <property type="entry name" value="G_TR_2"/>
    <property type="match status" value="1"/>
</dbReference>
<dbReference type="CDD" id="cd01887">
    <property type="entry name" value="IF2_eIF5B"/>
    <property type="match status" value="1"/>
</dbReference>
<keyword evidence="5" id="KW-0342">GTP-binding</keyword>
<dbReference type="Gene3D" id="3.40.50.10050">
    <property type="entry name" value="Translation initiation factor IF- 2, domain 3"/>
    <property type="match status" value="1"/>
</dbReference>
<feature type="region of interest" description="Disordered" evidence="7">
    <location>
        <begin position="289"/>
        <end position="320"/>
    </location>
</feature>
<dbReference type="Pfam" id="PF00009">
    <property type="entry name" value="GTP_EFTU"/>
    <property type="match status" value="1"/>
</dbReference>
<comment type="function">
    <text evidence="6">One of the essential components for the initiation of protein synthesis. Protects formylmethionyl-tRNA from spontaneous hydrolysis and promotes its binding to the 30S ribosomal subunits. Also involved in the hydrolysis of GTP during the formation of the 70S ribosomal complex.</text>
</comment>
<dbReference type="Pfam" id="PF22042">
    <property type="entry name" value="EF-G_D2"/>
    <property type="match status" value="1"/>
</dbReference>
<keyword evidence="4" id="KW-0648">Protein biosynthesis</keyword>
<dbReference type="EMBL" id="BSDZ01000079">
    <property type="protein sequence ID" value="GLI68203.1"/>
    <property type="molecule type" value="Genomic_DNA"/>
</dbReference>
<feature type="compositionally biased region" description="Basic and acidic residues" evidence="7">
    <location>
        <begin position="132"/>
        <end position="143"/>
    </location>
</feature>
<dbReference type="InterPro" id="IPR000795">
    <property type="entry name" value="T_Tr_GTP-bd_dom"/>
</dbReference>
<gene>
    <name evidence="9" type="ORF">VaNZ11_012549</name>
</gene>
<dbReference type="PANTHER" id="PTHR43381:SF20">
    <property type="entry name" value="TRANSLATION INITIATION FACTOR IF-2, MITOCHONDRIAL"/>
    <property type="match status" value="1"/>
</dbReference>
<protein>
    <recommendedName>
        <fullName evidence="8">Tr-type G domain-containing protein</fullName>
    </recommendedName>
</protein>
<keyword evidence="2" id="KW-0396">Initiation factor</keyword>
<dbReference type="InterPro" id="IPR009000">
    <property type="entry name" value="Transl_B-barrel_sf"/>
</dbReference>
<evidence type="ECO:0000256" key="5">
    <source>
        <dbReference type="ARBA" id="ARBA00023134"/>
    </source>
</evidence>
<dbReference type="InterPro" id="IPR044145">
    <property type="entry name" value="IF2_II"/>
</dbReference>
<dbReference type="InterPro" id="IPR015760">
    <property type="entry name" value="TIF_IF2"/>
</dbReference>
<evidence type="ECO:0000256" key="2">
    <source>
        <dbReference type="ARBA" id="ARBA00022540"/>
    </source>
</evidence>
<feature type="compositionally biased region" description="Low complexity" evidence="7">
    <location>
        <begin position="405"/>
        <end position="425"/>
    </location>
</feature>
<evidence type="ECO:0000256" key="7">
    <source>
        <dbReference type="SAM" id="MobiDB-lite"/>
    </source>
</evidence>
<evidence type="ECO:0000256" key="3">
    <source>
        <dbReference type="ARBA" id="ARBA00022741"/>
    </source>
</evidence>
<dbReference type="SUPFAM" id="SSF52540">
    <property type="entry name" value="P-loop containing nucleoside triphosphate hydrolases"/>
    <property type="match status" value="1"/>
</dbReference>
<dbReference type="SUPFAM" id="SSF52156">
    <property type="entry name" value="Initiation factor IF2/eIF5b, domain 3"/>
    <property type="match status" value="1"/>
</dbReference>
<proteinExistence type="inferred from homology"/>
<feature type="region of interest" description="Disordered" evidence="7">
    <location>
        <begin position="1208"/>
        <end position="1230"/>
    </location>
</feature>
<feature type="compositionally biased region" description="Low complexity" evidence="7">
    <location>
        <begin position="1355"/>
        <end position="1372"/>
    </location>
</feature>
<feature type="compositionally biased region" description="Low complexity" evidence="7">
    <location>
        <begin position="776"/>
        <end position="785"/>
    </location>
</feature>
<dbReference type="InterPro" id="IPR027417">
    <property type="entry name" value="P-loop_NTPase"/>
</dbReference>
<name>A0ABQ5SFE1_9CHLO</name>
<reference evidence="9 10" key="1">
    <citation type="journal article" date="2023" name="IScience">
        <title>Expanded male sex-determining region conserved during the evolution of homothallism in the green alga Volvox.</title>
        <authorList>
            <person name="Yamamoto K."/>
            <person name="Matsuzaki R."/>
            <person name="Mahakham W."/>
            <person name="Heman W."/>
            <person name="Sekimoto H."/>
            <person name="Kawachi M."/>
            <person name="Minakuchi Y."/>
            <person name="Toyoda A."/>
            <person name="Nozaki H."/>
        </authorList>
    </citation>
    <scope>NUCLEOTIDE SEQUENCE [LARGE SCALE GENOMIC DNA]</scope>
    <source>
        <strain evidence="9 10">NIES-4468</strain>
    </source>
</reference>
<feature type="region of interest" description="Disordered" evidence="7">
    <location>
        <begin position="16"/>
        <end position="57"/>
    </location>
</feature>
<feature type="region of interest" description="Disordered" evidence="7">
    <location>
        <begin position="256"/>
        <end position="277"/>
    </location>
</feature>
<comment type="similarity">
    <text evidence="1">Belongs to the TRAFAC class translation factor GTPase superfamily. Classic translation factor GTPase family. IF-2 subfamily.</text>
</comment>
<dbReference type="NCBIfam" id="TIGR00231">
    <property type="entry name" value="small_GTP"/>
    <property type="match status" value="1"/>
</dbReference>
<accession>A0ABQ5SFE1</accession>
<evidence type="ECO:0000313" key="9">
    <source>
        <dbReference type="EMBL" id="GLI68203.1"/>
    </source>
</evidence>
<comment type="caution">
    <text evidence="9">The sequence shown here is derived from an EMBL/GenBank/DDBJ whole genome shotgun (WGS) entry which is preliminary data.</text>
</comment>
<feature type="region of interest" description="Disordered" evidence="7">
    <location>
        <begin position="768"/>
        <end position="818"/>
    </location>
</feature>
<feature type="compositionally biased region" description="Basic and acidic residues" evidence="7">
    <location>
        <begin position="809"/>
        <end position="818"/>
    </location>
</feature>
<dbReference type="InterPro" id="IPR036925">
    <property type="entry name" value="TIF_IF2_dom3_sf"/>
</dbReference>
<dbReference type="InterPro" id="IPR023115">
    <property type="entry name" value="TIF_IF2_dom3"/>
</dbReference>
<keyword evidence="10" id="KW-1185">Reference proteome</keyword>
<feature type="region of interest" description="Disordered" evidence="7">
    <location>
        <begin position="399"/>
        <end position="425"/>
    </location>
</feature>
<organism evidence="9 10">
    <name type="scientific">Volvox africanus</name>
    <dbReference type="NCBI Taxonomy" id="51714"/>
    <lineage>
        <taxon>Eukaryota</taxon>
        <taxon>Viridiplantae</taxon>
        <taxon>Chlorophyta</taxon>
        <taxon>core chlorophytes</taxon>
        <taxon>Chlorophyceae</taxon>
        <taxon>CS clade</taxon>
        <taxon>Chlamydomonadales</taxon>
        <taxon>Volvocaceae</taxon>
        <taxon>Volvox</taxon>
    </lineage>
</organism>
<feature type="compositionally biased region" description="Low complexity" evidence="7">
    <location>
        <begin position="117"/>
        <end position="131"/>
    </location>
</feature>